<gene>
    <name evidence="9" type="ORF">GCM10022393_39020</name>
</gene>
<dbReference type="PANTHER" id="PTHR42873:SF1">
    <property type="entry name" value="S-ADENOSYLMETHIONINE-DEPENDENT METHYLTRANSFERASE DOMAIN-CONTAINING PROTEIN"/>
    <property type="match status" value="1"/>
</dbReference>
<feature type="domain" description="S-adenosylmethionine-dependent methyltransferase" evidence="7">
    <location>
        <begin position="197"/>
        <end position="347"/>
    </location>
</feature>
<dbReference type="EMBL" id="BAABCW010000024">
    <property type="protein sequence ID" value="GAA3520893.1"/>
    <property type="molecule type" value="Genomic_DNA"/>
</dbReference>
<dbReference type="Pfam" id="PF10672">
    <property type="entry name" value="Methyltrans_SAM"/>
    <property type="match status" value="1"/>
</dbReference>
<dbReference type="PANTHER" id="PTHR42873">
    <property type="entry name" value="RIBOSOMAL RNA LARGE SUBUNIT METHYLTRANSFERASE"/>
    <property type="match status" value="1"/>
</dbReference>
<dbReference type="CDD" id="cd21153">
    <property type="entry name" value="PUA_RlmI"/>
    <property type="match status" value="1"/>
</dbReference>
<evidence type="ECO:0000259" key="7">
    <source>
        <dbReference type="Pfam" id="PF10672"/>
    </source>
</evidence>
<dbReference type="Gene3D" id="3.30.750.80">
    <property type="entry name" value="RNA methyltransferase domain (HRMD) like"/>
    <property type="match status" value="1"/>
</dbReference>
<sequence length="404" mass="45630">MNIIPEIKIKRLAIKLRPAGERMVKRGHPWIFEDSIVKQNIKGSAGDLAIIYDSKKNIILAIGLYDPTSPIRIKIIQFEKPAQINDEWFTIIIKQAYRIRKPLLATDTNSYRLIFGENDHLPGFIADVYDTVLVIKLYSHIWFPYLNTIVPILIAQTGCETVVIRLSRSLQSENKTYGIQDGQVIYGVLDNEVVIFREHGVLFSANVIKGHKTGYFLDHRHNRNKVGGLAKDKKILDVFSYAGGFSVHALVGGAKEVISLDISKQALQMASDNASLNNYTGTHAIFAIDAFEGLQRLIDQHKKFDIVVIDPPSFAKRESEIVKAENSYARLARLGARLVEKNGILIVASCSSRVVAERFFKISEKNIVSIGRNFQIIEKTYHDIDHPINFPEGAYLKCGYYRLD</sequence>
<keyword evidence="5" id="KW-0949">S-adenosyl-L-methionine</keyword>
<dbReference type="InterPro" id="IPR036974">
    <property type="entry name" value="PUA_sf"/>
</dbReference>
<evidence type="ECO:0000256" key="2">
    <source>
        <dbReference type="ARBA" id="ARBA00022490"/>
    </source>
</evidence>
<reference evidence="10" key="1">
    <citation type="journal article" date="2019" name="Int. J. Syst. Evol. Microbiol.">
        <title>The Global Catalogue of Microorganisms (GCM) 10K type strain sequencing project: providing services to taxonomists for standard genome sequencing and annotation.</title>
        <authorList>
            <consortium name="The Broad Institute Genomics Platform"/>
            <consortium name="The Broad Institute Genome Sequencing Center for Infectious Disease"/>
            <person name="Wu L."/>
            <person name="Ma J."/>
        </authorList>
    </citation>
    <scope>NUCLEOTIDE SEQUENCE [LARGE SCALE GENOMIC DNA]</scope>
    <source>
        <strain evidence="10">JCM 17106</strain>
    </source>
</reference>
<dbReference type="RefSeq" id="WP_344930332.1">
    <property type="nucleotide sequence ID" value="NZ_BAABCW010000024.1"/>
</dbReference>
<dbReference type="CDD" id="cd02440">
    <property type="entry name" value="AdoMet_MTases"/>
    <property type="match status" value="1"/>
</dbReference>
<feature type="domain" description="RlmI-like PUA" evidence="8">
    <location>
        <begin position="14"/>
        <end position="77"/>
    </location>
</feature>
<organism evidence="9 10">
    <name type="scientific">Aquimarina addita</name>
    <dbReference type="NCBI Taxonomy" id="870485"/>
    <lineage>
        <taxon>Bacteria</taxon>
        <taxon>Pseudomonadati</taxon>
        <taxon>Bacteroidota</taxon>
        <taxon>Flavobacteriia</taxon>
        <taxon>Flavobacteriales</taxon>
        <taxon>Flavobacteriaceae</taxon>
        <taxon>Aquimarina</taxon>
    </lineage>
</organism>
<dbReference type="Gene3D" id="2.30.130.10">
    <property type="entry name" value="PUA domain"/>
    <property type="match status" value="1"/>
</dbReference>
<evidence type="ECO:0000256" key="6">
    <source>
        <dbReference type="ARBA" id="ARBA00038091"/>
    </source>
</evidence>
<evidence type="ECO:0000313" key="10">
    <source>
        <dbReference type="Proteomes" id="UP001500459"/>
    </source>
</evidence>
<keyword evidence="10" id="KW-1185">Reference proteome</keyword>
<keyword evidence="4" id="KW-0808">Transferase</keyword>
<dbReference type="Proteomes" id="UP001500459">
    <property type="component" value="Unassembled WGS sequence"/>
</dbReference>
<evidence type="ECO:0000256" key="3">
    <source>
        <dbReference type="ARBA" id="ARBA00022603"/>
    </source>
</evidence>
<dbReference type="Pfam" id="PF17785">
    <property type="entry name" value="PUA_3"/>
    <property type="match status" value="1"/>
</dbReference>
<name>A0ABP6UVY0_9FLAO</name>
<dbReference type="InterPro" id="IPR019614">
    <property type="entry name" value="SAM-dep_methyl-trfase"/>
</dbReference>
<evidence type="ECO:0000259" key="8">
    <source>
        <dbReference type="Pfam" id="PF17785"/>
    </source>
</evidence>
<comment type="caution">
    <text evidence="9">The sequence shown here is derived from an EMBL/GenBank/DDBJ whole genome shotgun (WGS) entry which is preliminary data.</text>
</comment>
<dbReference type="CDD" id="cd11572">
    <property type="entry name" value="RlmI_M_like"/>
    <property type="match status" value="1"/>
</dbReference>
<protein>
    <submittedName>
        <fullName evidence="9">23S rRNA (Cytosine(2499)-C(5))-methyltransferase</fullName>
    </submittedName>
</protein>
<accession>A0ABP6UVY0</accession>
<evidence type="ECO:0000256" key="4">
    <source>
        <dbReference type="ARBA" id="ARBA00022679"/>
    </source>
</evidence>
<comment type="subcellular location">
    <subcellularLocation>
        <location evidence="1">Cytoplasm</location>
    </subcellularLocation>
</comment>
<keyword evidence="3" id="KW-0489">Methyltransferase</keyword>
<dbReference type="SUPFAM" id="SSF53335">
    <property type="entry name" value="S-adenosyl-L-methionine-dependent methyltransferases"/>
    <property type="match status" value="1"/>
</dbReference>
<evidence type="ECO:0000313" key="9">
    <source>
        <dbReference type="EMBL" id="GAA3520893.1"/>
    </source>
</evidence>
<evidence type="ECO:0000256" key="1">
    <source>
        <dbReference type="ARBA" id="ARBA00004496"/>
    </source>
</evidence>
<dbReference type="Gene3D" id="3.40.50.150">
    <property type="entry name" value="Vaccinia Virus protein VP39"/>
    <property type="match status" value="1"/>
</dbReference>
<dbReference type="SUPFAM" id="SSF88697">
    <property type="entry name" value="PUA domain-like"/>
    <property type="match status" value="1"/>
</dbReference>
<comment type="similarity">
    <text evidence="6">Belongs to the methyltransferase superfamily. RlmI family.</text>
</comment>
<dbReference type="InterPro" id="IPR015947">
    <property type="entry name" value="PUA-like_sf"/>
</dbReference>
<proteinExistence type="inferred from homology"/>
<evidence type="ECO:0000256" key="5">
    <source>
        <dbReference type="ARBA" id="ARBA00022691"/>
    </source>
</evidence>
<dbReference type="InterPro" id="IPR041532">
    <property type="entry name" value="RlmI-like_PUA"/>
</dbReference>
<dbReference type="InterPro" id="IPR029063">
    <property type="entry name" value="SAM-dependent_MTases_sf"/>
</dbReference>
<keyword evidence="2" id="KW-0963">Cytoplasm</keyword>